<dbReference type="EMBL" id="UAVR01000009">
    <property type="protein sequence ID" value="SQA89869.1"/>
    <property type="molecule type" value="Genomic_DNA"/>
</dbReference>
<evidence type="ECO:0000313" key="2">
    <source>
        <dbReference type="EMBL" id="SQA89869.1"/>
    </source>
</evidence>
<protein>
    <submittedName>
        <fullName evidence="2">Uncharacterized protein</fullName>
    </submittedName>
</protein>
<name>A0AAX2IL69_9FLAO</name>
<reference evidence="2 4" key="2">
    <citation type="submission" date="2018-06" db="EMBL/GenBank/DDBJ databases">
        <authorList>
            <consortium name="Pathogen Informatics"/>
            <person name="Doyle S."/>
        </authorList>
    </citation>
    <scope>NUCLEOTIDE SEQUENCE [LARGE SCALE GENOMIC DNA]</scope>
    <source>
        <strain evidence="2 4">NCTC11212</strain>
    </source>
</reference>
<gene>
    <name evidence="2" type="ORF">NCTC11212_02078</name>
    <name evidence="1" type="ORF">SAMN05421800_10343</name>
</gene>
<evidence type="ECO:0000313" key="1">
    <source>
        <dbReference type="EMBL" id="SKB53965.1"/>
    </source>
</evidence>
<proteinExistence type="predicted"/>
<dbReference type="KEGG" id="cbp:EB354_00785"/>
<keyword evidence="3" id="KW-1185">Reference proteome</keyword>
<dbReference type="EMBL" id="FUZE01000003">
    <property type="protein sequence ID" value="SKB53965.1"/>
    <property type="molecule type" value="Genomic_DNA"/>
</dbReference>
<evidence type="ECO:0000313" key="4">
    <source>
        <dbReference type="Proteomes" id="UP000251937"/>
    </source>
</evidence>
<dbReference type="Proteomes" id="UP000190669">
    <property type="component" value="Unassembled WGS sequence"/>
</dbReference>
<dbReference type="Proteomes" id="UP000251937">
    <property type="component" value="Unassembled WGS sequence"/>
</dbReference>
<sequence>MRRRYVATCQRRSNFAYGICCSNAVVGAAGSYGINGFYNGIESNDTLGATYTGTYTYANAINAALSACFCYKPAITAGTVLDTNHGITSLQRAGTNIGNWPMVRKGAWTVLESKTKPFVPNRLTNAQVAAIPSTNLVKGMMVFNIDLDCLQININGTPAGWKCFDKQTCPTN</sequence>
<dbReference type="AlphaFoldDB" id="A0AAX2IL69"/>
<evidence type="ECO:0000313" key="3">
    <source>
        <dbReference type="Proteomes" id="UP000190669"/>
    </source>
</evidence>
<dbReference type="RefSeq" id="WP_079464334.1">
    <property type="nucleotide sequence ID" value="NZ_CP033934.1"/>
</dbReference>
<accession>A0AAX2IL69</accession>
<organism evidence="2 4">
    <name type="scientific">Chryseobacterium balustinum</name>
    <dbReference type="NCBI Taxonomy" id="246"/>
    <lineage>
        <taxon>Bacteria</taxon>
        <taxon>Pseudomonadati</taxon>
        <taxon>Bacteroidota</taxon>
        <taxon>Flavobacteriia</taxon>
        <taxon>Flavobacteriales</taxon>
        <taxon>Weeksellaceae</taxon>
        <taxon>Chryseobacterium group</taxon>
        <taxon>Chryseobacterium</taxon>
    </lineage>
</organism>
<comment type="caution">
    <text evidence="2">The sequence shown here is derived from an EMBL/GenBank/DDBJ whole genome shotgun (WGS) entry which is preliminary data.</text>
</comment>
<reference evidence="1 3" key="1">
    <citation type="submission" date="2017-02" db="EMBL/GenBank/DDBJ databases">
        <authorList>
            <person name="Varghese N."/>
            <person name="Submissions S."/>
        </authorList>
    </citation>
    <scope>NUCLEOTIDE SEQUENCE [LARGE SCALE GENOMIC DNA]</scope>
    <source>
        <strain evidence="1 3">DSM 16775</strain>
    </source>
</reference>